<reference evidence="2 3" key="1">
    <citation type="submission" date="2021-05" db="EMBL/GenBank/DDBJ databases">
        <title>A Polyphasic approach of four new species of the genus Ohtaekwangia: Ohtaekwangia histidinii sp. nov., Ohtaekwangia cretensis sp. nov., Ohtaekwangia indiensis sp. nov., Ohtaekwangia reichenbachii sp. nov. from diverse environment.</title>
        <authorList>
            <person name="Octaviana S."/>
        </authorList>
    </citation>
    <scope>NUCLEOTIDE SEQUENCE [LARGE SCALE GENOMIC DNA]</scope>
    <source>
        <strain evidence="2 3">PWU4</strain>
    </source>
</reference>
<sequence length="501" mass="56921">MSITIVDSLTGDPVAARVRITRDNHVVKILPQQAVAVMYGVWDHADGYGFQPDSAFYVDGTFQLSLPEGQYHVSLSRGIEYLDQQHIITIRSGKEYTQTFRLQRWIDMPARGWYSADDHIHIRRSPHEDPLLMTWIKAEDVHVGVLLRMGDFWATYYEQYGWGENGVYQQGNHLLTSGQEDPRTPEVGHAIGLGASDKVRYEREYYYYDKVFDKLHQLGGMAGYAHQAESFHGYRGLMLDGLRRKVDFLELLQFCVSQDPLQLRHYYHLLDLGYAVTAVAGSDFPWCGKDHDHGRPERNARIGNARFYTQITGALSYTAWKNSLRKGHTFVSSGPMLDLKVNDAIPGDTLQVKKGTRLKVTVHAYGHPAQVPLQKLELVRHGQVIATSKSQEGSNQSSAHLFIETTLTADEGSWIAARSYANADQAAHTTPVYVSVNNSGFHNKATLMQYITLAEKYLTELEADLQKVNDDPQYQSWRYKKGIEQRIAEARAVLEQLRKLR</sequence>
<gene>
    <name evidence="2" type="ORF">KK083_16630</name>
</gene>
<evidence type="ECO:0000313" key="3">
    <source>
        <dbReference type="Proteomes" id="UP001319200"/>
    </source>
</evidence>
<keyword evidence="1" id="KW-0175">Coiled coil</keyword>
<dbReference type="NCBIfam" id="NF038032">
    <property type="entry name" value="CehA_McbA_metalo"/>
    <property type="match status" value="1"/>
</dbReference>
<accession>A0AAP2DQL6</accession>
<dbReference type="AlphaFoldDB" id="A0AAP2DQL6"/>
<proteinExistence type="predicted"/>
<dbReference type="InterPro" id="IPR016195">
    <property type="entry name" value="Pol/histidinol_Pase-like"/>
</dbReference>
<protein>
    <submittedName>
        <fullName evidence="2">CehA/McbA family metallohydrolase</fullName>
    </submittedName>
</protein>
<evidence type="ECO:0000256" key="1">
    <source>
        <dbReference type="SAM" id="Coils"/>
    </source>
</evidence>
<organism evidence="2 3">
    <name type="scientific">Chryseosolibacter histidini</name>
    <dbReference type="NCBI Taxonomy" id="2782349"/>
    <lineage>
        <taxon>Bacteria</taxon>
        <taxon>Pseudomonadati</taxon>
        <taxon>Bacteroidota</taxon>
        <taxon>Cytophagia</taxon>
        <taxon>Cytophagales</taxon>
        <taxon>Chryseotaleaceae</taxon>
        <taxon>Chryseosolibacter</taxon>
    </lineage>
</organism>
<comment type="caution">
    <text evidence="2">The sequence shown here is derived from an EMBL/GenBank/DDBJ whole genome shotgun (WGS) entry which is preliminary data.</text>
</comment>
<name>A0AAP2DQL6_9BACT</name>
<keyword evidence="3" id="KW-1185">Reference proteome</keyword>
<dbReference type="RefSeq" id="WP_254164765.1">
    <property type="nucleotide sequence ID" value="NZ_JAHESF010000015.1"/>
</dbReference>
<dbReference type="EMBL" id="JAHESF010000015">
    <property type="protein sequence ID" value="MBT1698519.1"/>
    <property type="molecule type" value="Genomic_DNA"/>
</dbReference>
<feature type="coiled-coil region" evidence="1">
    <location>
        <begin position="451"/>
        <end position="500"/>
    </location>
</feature>
<dbReference type="SUPFAM" id="SSF89550">
    <property type="entry name" value="PHP domain-like"/>
    <property type="match status" value="1"/>
</dbReference>
<dbReference type="Gene3D" id="3.20.20.140">
    <property type="entry name" value="Metal-dependent hydrolases"/>
    <property type="match status" value="1"/>
</dbReference>
<dbReference type="Proteomes" id="UP001319200">
    <property type="component" value="Unassembled WGS sequence"/>
</dbReference>
<evidence type="ECO:0000313" key="2">
    <source>
        <dbReference type="EMBL" id="MBT1698519.1"/>
    </source>
</evidence>